<gene>
    <name evidence="1" type="ORF">INT45_004114</name>
</gene>
<accession>A0A8H7VGZ3</accession>
<reference evidence="1 2" key="1">
    <citation type="submission" date="2020-12" db="EMBL/GenBank/DDBJ databases">
        <title>Metabolic potential, ecology and presence of endohyphal bacteria is reflected in genomic diversity of Mucoromycotina.</title>
        <authorList>
            <person name="Muszewska A."/>
            <person name="Okrasinska A."/>
            <person name="Steczkiewicz K."/>
            <person name="Drgas O."/>
            <person name="Orlowska M."/>
            <person name="Perlinska-Lenart U."/>
            <person name="Aleksandrzak-Piekarczyk T."/>
            <person name="Szatraj K."/>
            <person name="Zielenkiewicz U."/>
            <person name="Pilsyk S."/>
            <person name="Malc E."/>
            <person name="Mieczkowski P."/>
            <person name="Kruszewska J.S."/>
            <person name="Biernat P."/>
            <person name="Pawlowska J."/>
        </authorList>
    </citation>
    <scope>NUCLEOTIDE SEQUENCE [LARGE SCALE GENOMIC DNA]</scope>
    <source>
        <strain evidence="1 2">CBS 142.35</strain>
    </source>
</reference>
<sequence length="58" mass="7019">MMRILRLALDRKDVDELEDFDFGKVPATTNKEERNLLRCIRHTLQRLCFQVQTCDFFE</sequence>
<comment type="caution">
    <text evidence="1">The sequence shown here is derived from an EMBL/GenBank/DDBJ whole genome shotgun (WGS) entry which is preliminary data.</text>
</comment>
<keyword evidence="2" id="KW-1185">Reference proteome</keyword>
<protein>
    <submittedName>
        <fullName evidence="1">Uncharacterized protein</fullName>
    </submittedName>
</protein>
<evidence type="ECO:0000313" key="1">
    <source>
        <dbReference type="EMBL" id="KAG2218512.1"/>
    </source>
</evidence>
<dbReference type="AlphaFoldDB" id="A0A8H7VGZ3"/>
<name>A0A8H7VGZ3_9FUNG</name>
<evidence type="ECO:0000313" key="2">
    <source>
        <dbReference type="Proteomes" id="UP000646827"/>
    </source>
</evidence>
<dbReference type="Proteomes" id="UP000646827">
    <property type="component" value="Unassembled WGS sequence"/>
</dbReference>
<dbReference type="OrthoDB" id="2251393at2759"/>
<proteinExistence type="predicted"/>
<dbReference type="EMBL" id="JAEPRB010000226">
    <property type="protein sequence ID" value="KAG2218512.1"/>
    <property type="molecule type" value="Genomic_DNA"/>
</dbReference>
<organism evidence="1 2">
    <name type="scientific">Circinella minor</name>
    <dbReference type="NCBI Taxonomy" id="1195481"/>
    <lineage>
        <taxon>Eukaryota</taxon>
        <taxon>Fungi</taxon>
        <taxon>Fungi incertae sedis</taxon>
        <taxon>Mucoromycota</taxon>
        <taxon>Mucoromycotina</taxon>
        <taxon>Mucoromycetes</taxon>
        <taxon>Mucorales</taxon>
        <taxon>Lichtheimiaceae</taxon>
        <taxon>Circinella</taxon>
    </lineage>
</organism>